<comment type="caution">
    <text evidence="9">The sequence shown here is derived from an EMBL/GenBank/DDBJ whole genome shotgun (WGS) entry which is preliminary data.</text>
</comment>
<feature type="domain" description="ABC transmembrane type-1" evidence="8">
    <location>
        <begin position="15"/>
        <end position="197"/>
    </location>
</feature>
<sequence>MTWLFQNWQQALSLTLEHIYLSVVPIVIGLIIALPIGMLLYRTKVARRVAVVLSSVVFTIPSLALFVAMPAVVGTQILDPLNVIIALSLYSVALLVRTVFESLDSVDEDVRQASIAIGTSPLKQAVFNDLPLSIPVLTAGVRVVAVTNVSMVSVGAVIGIGGLGQLFTIGYQRSYPDQILAGIIVILLLAFVFDRLLAFIGRALTPWTRVEQNTRRGKTRRPKEKKPATDGSAPGVAGPATREVANVR</sequence>
<dbReference type="Pfam" id="PF00528">
    <property type="entry name" value="BPD_transp_1"/>
    <property type="match status" value="1"/>
</dbReference>
<dbReference type="EMBL" id="CAJZ01000101">
    <property type="protein sequence ID" value="CCI83413.1"/>
    <property type="molecule type" value="Genomic_DNA"/>
</dbReference>
<dbReference type="HOGENOM" id="CLU_046113_7_2_11"/>
<feature type="compositionally biased region" description="Basic residues" evidence="7">
    <location>
        <begin position="215"/>
        <end position="224"/>
    </location>
</feature>
<dbReference type="RefSeq" id="WP_004600726.1">
    <property type="nucleotide sequence ID" value="NZ_HF541866.1"/>
</dbReference>
<dbReference type="InterPro" id="IPR035906">
    <property type="entry name" value="MetI-like_sf"/>
</dbReference>
<keyword evidence="2 6" id="KW-0813">Transport</keyword>
<reference evidence="10 11" key="2">
    <citation type="submission" date="2012-08" db="EMBL/GenBank/DDBJ databases">
        <title>The Genome Sequence of Turicella otitidis ATCC 51513.</title>
        <authorList>
            <consortium name="The Broad Institute Genome Sequencing Platform"/>
            <person name="Earl A."/>
            <person name="Ward D."/>
            <person name="Feldgarden M."/>
            <person name="Gevers D."/>
            <person name="Huys G."/>
            <person name="Walker B."/>
            <person name="Young S.K."/>
            <person name="Zeng Q."/>
            <person name="Gargeya S."/>
            <person name="Fitzgerald M."/>
            <person name="Haas B."/>
            <person name="Abouelleil A."/>
            <person name="Alvarado L."/>
            <person name="Arachchi H.M."/>
            <person name="Berlin A.M."/>
            <person name="Chapman S.B."/>
            <person name="Goldberg J."/>
            <person name="Griggs A."/>
            <person name="Gujja S."/>
            <person name="Hansen M."/>
            <person name="Howarth C."/>
            <person name="Imamovic A."/>
            <person name="Larimer J."/>
            <person name="McCowen C."/>
            <person name="Montmayeur A."/>
            <person name="Murphy C."/>
            <person name="Neiman D."/>
            <person name="Pearson M."/>
            <person name="Priest M."/>
            <person name="Roberts A."/>
            <person name="Saif S."/>
            <person name="Shea T."/>
            <person name="Sisk P."/>
            <person name="Sykes S."/>
            <person name="Wortman J."/>
            <person name="Nusbaum C."/>
            <person name="Birren B."/>
        </authorList>
    </citation>
    <scope>NUCLEOTIDE SEQUENCE [LARGE SCALE GENOMIC DNA]</scope>
    <source>
        <strain evidence="10 11">ATCC 51513</strain>
    </source>
</reference>
<feature type="transmembrane region" description="Helical" evidence="6">
    <location>
        <begin position="48"/>
        <end position="69"/>
    </location>
</feature>
<comment type="subcellular location">
    <subcellularLocation>
        <location evidence="6">Cell membrane</location>
        <topology evidence="6">Multi-pass membrane protein</topology>
    </subcellularLocation>
    <subcellularLocation>
        <location evidence="1">Membrane</location>
        <topology evidence="1">Multi-pass membrane protein</topology>
    </subcellularLocation>
</comment>
<feature type="region of interest" description="Disordered" evidence="7">
    <location>
        <begin position="211"/>
        <end position="248"/>
    </location>
</feature>
<dbReference type="PANTHER" id="PTHR30177">
    <property type="entry name" value="GLYCINE BETAINE/L-PROLINE TRANSPORT SYSTEM PERMEASE PROTEIN PROW"/>
    <property type="match status" value="1"/>
</dbReference>
<gene>
    <name evidence="9" type="ORF">BN46_0677</name>
    <name evidence="10" type="ORF">HMPREF9719_00836</name>
</gene>
<dbReference type="AlphaFoldDB" id="I7IX15"/>
<keyword evidence="4 6" id="KW-1133">Transmembrane helix</keyword>
<dbReference type="SUPFAM" id="SSF161098">
    <property type="entry name" value="MetI-like"/>
    <property type="match status" value="1"/>
</dbReference>
<evidence type="ECO:0000256" key="7">
    <source>
        <dbReference type="SAM" id="MobiDB-lite"/>
    </source>
</evidence>
<dbReference type="CDD" id="cd06261">
    <property type="entry name" value="TM_PBP2"/>
    <property type="match status" value="1"/>
</dbReference>
<dbReference type="GO" id="GO:0005886">
    <property type="term" value="C:plasma membrane"/>
    <property type="evidence" value="ECO:0007669"/>
    <property type="project" value="UniProtKB-SubCell"/>
</dbReference>
<evidence type="ECO:0000259" key="8">
    <source>
        <dbReference type="PROSITE" id="PS50928"/>
    </source>
</evidence>
<evidence type="ECO:0000256" key="5">
    <source>
        <dbReference type="ARBA" id="ARBA00023136"/>
    </source>
</evidence>
<evidence type="ECO:0000313" key="12">
    <source>
        <dbReference type="Proteomes" id="UP000011016"/>
    </source>
</evidence>
<organism evidence="9 12">
    <name type="scientific">Corynebacterium otitidis ATCC 51513</name>
    <dbReference type="NCBI Taxonomy" id="883169"/>
    <lineage>
        <taxon>Bacteria</taxon>
        <taxon>Bacillati</taxon>
        <taxon>Actinomycetota</taxon>
        <taxon>Actinomycetes</taxon>
        <taxon>Mycobacteriales</taxon>
        <taxon>Corynebacteriaceae</taxon>
        <taxon>Corynebacterium</taxon>
    </lineage>
</organism>
<feature type="transmembrane region" description="Helical" evidence="6">
    <location>
        <begin position="81"/>
        <end position="100"/>
    </location>
</feature>
<keyword evidence="11" id="KW-1185">Reference proteome</keyword>
<dbReference type="InterPro" id="IPR000515">
    <property type="entry name" value="MetI-like"/>
</dbReference>
<dbReference type="PANTHER" id="PTHR30177:SF4">
    <property type="entry name" value="OSMOPROTECTANT IMPORT PERMEASE PROTEIN OSMW"/>
    <property type="match status" value="1"/>
</dbReference>
<evidence type="ECO:0000313" key="10">
    <source>
        <dbReference type="EMBL" id="EJZ82221.1"/>
    </source>
</evidence>
<comment type="similarity">
    <text evidence="6">Belongs to the binding-protein-dependent transport system permease family.</text>
</comment>
<dbReference type="eggNOG" id="COG1174">
    <property type="taxonomic scope" value="Bacteria"/>
</dbReference>
<evidence type="ECO:0000256" key="3">
    <source>
        <dbReference type="ARBA" id="ARBA00022692"/>
    </source>
</evidence>
<dbReference type="InterPro" id="IPR051204">
    <property type="entry name" value="ABC_transp_perm/SBD"/>
</dbReference>
<evidence type="ECO:0000256" key="4">
    <source>
        <dbReference type="ARBA" id="ARBA00022989"/>
    </source>
</evidence>
<dbReference type="PATRIC" id="fig|883169.3.peg.804"/>
<protein>
    <submittedName>
        <fullName evidence="9">Glycine betaine/carnitine/choline transport system permease protein</fullName>
    </submittedName>
</protein>
<dbReference type="Proteomes" id="UP000011016">
    <property type="component" value="Unassembled WGS sequence"/>
</dbReference>
<keyword evidence="5 6" id="KW-0472">Membrane</keyword>
<feature type="transmembrane region" description="Helical" evidence="6">
    <location>
        <begin position="143"/>
        <end position="167"/>
    </location>
</feature>
<evidence type="ECO:0000313" key="9">
    <source>
        <dbReference type="EMBL" id="CCI83413.1"/>
    </source>
</evidence>
<dbReference type="EMBL" id="AHAE01000037">
    <property type="protein sequence ID" value="EJZ82221.1"/>
    <property type="molecule type" value="Genomic_DNA"/>
</dbReference>
<feature type="transmembrane region" description="Helical" evidence="6">
    <location>
        <begin position="20"/>
        <end position="41"/>
    </location>
</feature>
<name>I7IX15_9CORY</name>
<evidence type="ECO:0000256" key="2">
    <source>
        <dbReference type="ARBA" id="ARBA00022448"/>
    </source>
</evidence>
<feature type="transmembrane region" description="Helical" evidence="6">
    <location>
        <begin position="179"/>
        <end position="200"/>
    </location>
</feature>
<proteinExistence type="inferred from homology"/>
<dbReference type="GO" id="GO:0055085">
    <property type="term" value="P:transmembrane transport"/>
    <property type="evidence" value="ECO:0007669"/>
    <property type="project" value="InterPro"/>
</dbReference>
<dbReference type="OrthoDB" id="3233284at2"/>
<keyword evidence="3 6" id="KW-0812">Transmembrane</keyword>
<dbReference type="Gene3D" id="1.10.3720.10">
    <property type="entry name" value="MetI-like"/>
    <property type="match status" value="1"/>
</dbReference>
<evidence type="ECO:0000256" key="1">
    <source>
        <dbReference type="ARBA" id="ARBA00004141"/>
    </source>
</evidence>
<dbReference type="GO" id="GO:0031460">
    <property type="term" value="P:glycine betaine transport"/>
    <property type="evidence" value="ECO:0007669"/>
    <property type="project" value="TreeGrafter"/>
</dbReference>
<dbReference type="PROSITE" id="PS50928">
    <property type="entry name" value="ABC_TM1"/>
    <property type="match status" value="1"/>
</dbReference>
<accession>I7IX15</accession>
<dbReference type="Proteomes" id="UP000006078">
    <property type="component" value="Unassembled WGS sequence"/>
</dbReference>
<evidence type="ECO:0000256" key="6">
    <source>
        <dbReference type="RuleBase" id="RU363032"/>
    </source>
</evidence>
<reference evidence="9 12" key="1">
    <citation type="journal article" date="2012" name="J. Bacteriol.">
        <title>Draft Genome Sequence of Turicella otitidis ATCC 51513, Isolated from Middle Ear Fluid from a Child with Otitis Media.</title>
        <authorList>
            <person name="Brinkrolf K."/>
            <person name="Schneider J."/>
            <person name="Knecht M."/>
            <person name="Ruckert C."/>
            <person name="Tauch A."/>
        </authorList>
    </citation>
    <scope>NUCLEOTIDE SEQUENCE [LARGE SCALE GENOMIC DNA]</scope>
    <source>
        <strain evidence="9 12">ATCC 51513</strain>
    </source>
</reference>
<evidence type="ECO:0000313" key="11">
    <source>
        <dbReference type="Proteomes" id="UP000006078"/>
    </source>
</evidence>